<dbReference type="InterPro" id="IPR012914">
    <property type="entry name" value="PucR_dom"/>
</dbReference>
<dbReference type="Pfam" id="PF07905">
    <property type="entry name" value="PucR"/>
    <property type="match status" value="1"/>
</dbReference>
<organism evidence="5 6">
    <name type="scientific">Zhihengliuella halotolerans</name>
    <dbReference type="NCBI Taxonomy" id="370736"/>
    <lineage>
        <taxon>Bacteria</taxon>
        <taxon>Bacillati</taxon>
        <taxon>Actinomycetota</taxon>
        <taxon>Actinomycetes</taxon>
        <taxon>Micrococcales</taxon>
        <taxon>Micrococcaceae</taxon>
        <taxon>Zhihengliuella</taxon>
    </lineage>
</organism>
<dbReference type="Proteomes" id="UP000292685">
    <property type="component" value="Unassembled WGS sequence"/>
</dbReference>
<sequence length="513" mass="55243">MTATLRTLIKDSNLGLRLRTRPADDSSLDEPLTWVASSDLADPTPFLSAGNALLTTGAQFRSDEPVPYTEYVARLLEHGIVGLGFGLGVLRESVPDPLLRACDEAGLPLFEVPYRVPFLAVIHHVADSVAASRHARENWALSAQRAISFAALRTDGLESCLSELARQLGSWVALFDADGRRAHLTGPGSTTVGEPALAVIVESEVERLLARGQRSSSTAEHDDVSLTFQTIGRRGELRGVLVLGGAPGIGGLDQAARTVVSSVIALVGLALEQSRSLTRSRAALRTGLLAALTAGDVRLVKDIAQRMKSPLPPEPVHVLQLEVPEARLDRLRDWLEDRMSTHPGSLFAGREEDGVVVLTAEAETAATVRRLAGTYADRVGVSDPHAYADLSAGLRQARAACERARARDEPSATFSEIAASDMADLLPEQRARDVARSLLDPLTRHDDANATDLTGALRVWLEHNGQWEPAARELGVHRHTLKARISLIERVLGQSLAGFDGRANVWLALRALD</sequence>
<comment type="similarity">
    <text evidence="1">Belongs to the CdaR family.</text>
</comment>
<feature type="domain" description="Purine catabolism PurC-like" evidence="2">
    <location>
        <begin position="23"/>
        <end position="127"/>
    </location>
</feature>
<dbReference type="OrthoDB" id="2973014at2"/>
<evidence type="ECO:0000259" key="3">
    <source>
        <dbReference type="Pfam" id="PF13556"/>
    </source>
</evidence>
<evidence type="ECO:0000259" key="2">
    <source>
        <dbReference type="Pfam" id="PF07905"/>
    </source>
</evidence>
<dbReference type="InterPro" id="IPR051448">
    <property type="entry name" value="CdaR-like_regulators"/>
</dbReference>
<comment type="caution">
    <text evidence="5">The sequence shown here is derived from an EMBL/GenBank/DDBJ whole genome shotgun (WGS) entry which is preliminary data.</text>
</comment>
<dbReference type="InterPro" id="IPR025736">
    <property type="entry name" value="PucR_C-HTH_dom"/>
</dbReference>
<evidence type="ECO:0000256" key="1">
    <source>
        <dbReference type="ARBA" id="ARBA00006754"/>
    </source>
</evidence>
<evidence type="ECO:0000259" key="4">
    <source>
        <dbReference type="Pfam" id="PF17853"/>
    </source>
</evidence>
<dbReference type="PANTHER" id="PTHR33744">
    <property type="entry name" value="CARBOHYDRATE DIACID REGULATOR"/>
    <property type="match status" value="1"/>
</dbReference>
<dbReference type="Pfam" id="PF13556">
    <property type="entry name" value="HTH_30"/>
    <property type="match status" value="1"/>
</dbReference>
<dbReference type="InterPro" id="IPR042070">
    <property type="entry name" value="PucR_C-HTH_sf"/>
</dbReference>
<evidence type="ECO:0000313" key="5">
    <source>
        <dbReference type="EMBL" id="RZU63233.1"/>
    </source>
</evidence>
<name>A0A4Q8AHI3_9MICC</name>
<feature type="domain" description="PucR C-terminal helix-turn-helix" evidence="3">
    <location>
        <begin position="456"/>
        <end position="511"/>
    </location>
</feature>
<dbReference type="EMBL" id="SHLA01000001">
    <property type="protein sequence ID" value="RZU63233.1"/>
    <property type="molecule type" value="Genomic_DNA"/>
</dbReference>
<reference evidence="5 6" key="1">
    <citation type="submission" date="2019-02" db="EMBL/GenBank/DDBJ databases">
        <title>Sequencing the genomes of 1000 actinobacteria strains.</title>
        <authorList>
            <person name="Klenk H.-P."/>
        </authorList>
    </citation>
    <scope>NUCLEOTIDE SEQUENCE [LARGE SCALE GENOMIC DNA]</scope>
    <source>
        <strain evidence="5 6">DSM 17364</strain>
    </source>
</reference>
<dbReference type="Pfam" id="PF17853">
    <property type="entry name" value="GGDEF_2"/>
    <property type="match status" value="1"/>
</dbReference>
<keyword evidence="6" id="KW-1185">Reference proteome</keyword>
<gene>
    <name evidence="5" type="ORF">EV380_2845</name>
</gene>
<dbReference type="PANTHER" id="PTHR33744:SF1">
    <property type="entry name" value="DNA-BINDING TRANSCRIPTIONAL ACTIVATOR ADER"/>
    <property type="match status" value="1"/>
</dbReference>
<feature type="domain" description="CdaR GGDEF-like" evidence="4">
    <location>
        <begin position="313"/>
        <end position="401"/>
    </location>
</feature>
<evidence type="ECO:0000313" key="6">
    <source>
        <dbReference type="Proteomes" id="UP000292685"/>
    </source>
</evidence>
<dbReference type="Gene3D" id="1.10.10.2840">
    <property type="entry name" value="PucR C-terminal helix-turn-helix domain"/>
    <property type="match status" value="1"/>
</dbReference>
<dbReference type="RefSeq" id="WP_130451663.1">
    <property type="nucleotide sequence ID" value="NZ_SHLA01000001.1"/>
</dbReference>
<dbReference type="InterPro" id="IPR041522">
    <property type="entry name" value="CdaR_GGDEF"/>
</dbReference>
<protein>
    <submittedName>
        <fullName evidence="5">Purine catabolism regulator</fullName>
    </submittedName>
</protein>
<proteinExistence type="inferred from homology"/>
<dbReference type="AlphaFoldDB" id="A0A4Q8AHI3"/>
<accession>A0A4Q8AHI3</accession>